<dbReference type="Proteomes" id="UP000031980">
    <property type="component" value="Unassembled WGS sequence"/>
</dbReference>
<dbReference type="SUPFAM" id="SSF49464">
    <property type="entry name" value="Carboxypeptidase regulatory domain-like"/>
    <property type="match status" value="1"/>
</dbReference>
<comment type="caution">
    <text evidence="2">The sequence shown here is derived from an EMBL/GenBank/DDBJ whole genome shotgun (WGS) entry which is preliminary data.</text>
</comment>
<name>A0A0C3MGR5_9PORP</name>
<evidence type="ECO:0008006" key="4">
    <source>
        <dbReference type="Google" id="ProtNLM"/>
    </source>
</evidence>
<gene>
    <name evidence="2" type="ORF">BA92_04355</name>
</gene>
<keyword evidence="1" id="KW-0732">Signal</keyword>
<evidence type="ECO:0000313" key="2">
    <source>
        <dbReference type="EMBL" id="KIO45698.1"/>
    </source>
</evidence>
<feature type="signal peptide" evidence="1">
    <location>
        <begin position="1"/>
        <end position="23"/>
    </location>
</feature>
<protein>
    <recommendedName>
        <fullName evidence="4">Outer membrane protein beta-barrel domain-containing protein</fullName>
    </recommendedName>
</protein>
<proteinExistence type="predicted"/>
<evidence type="ECO:0000313" key="3">
    <source>
        <dbReference type="Proteomes" id="UP000031980"/>
    </source>
</evidence>
<organism evidence="2 3">
    <name type="scientific">Sanguibacteroides justesenii</name>
    <dbReference type="NCBI Taxonomy" id="1547597"/>
    <lineage>
        <taxon>Bacteria</taxon>
        <taxon>Pseudomonadati</taxon>
        <taxon>Bacteroidota</taxon>
        <taxon>Bacteroidia</taxon>
        <taxon>Bacteroidales</taxon>
        <taxon>Porphyromonadaceae</taxon>
        <taxon>Sanguibacteroides</taxon>
    </lineage>
</organism>
<dbReference type="InterPro" id="IPR008969">
    <property type="entry name" value="CarboxyPept-like_regulatory"/>
</dbReference>
<dbReference type="RefSeq" id="WP_041504934.1">
    <property type="nucleotide sequence ID" value="NZ_JPIU01000037.1"/>
</dbReference>
<reference evidence="2 3" key="1">
    <citation type="submission" date="2014-07" db="EMBL/GenBank/DDBJ databases">
        <title>Porphyromonadaceae bacterium OUH 308042 = ATCC BAA-2681 = DSM 28342 draft genome.</title>
        <authorList>
            <person name="Sydenham T.V."/>
            <person name="Hasman H."/>
            <person name="Justensen U.S."/>
        </authorList>
    </citation>
    <scope>NUCLEOTIDE SEQUENCE [LARGE SCALE GENOMIC DNA]</scope>
    <source>
        <strain evidence="2 3">OUH 308042</strain>
    </source>
</reference>
<keyword evidence="3" id="KW-1185">Reference proteome</keyword>
<sequence>MKAFKFVCLQLFIFSFTVTMVKAQWQGKLTTEDRVRLNSSTLIGYNMIFYEAIVVDSVTNEPLPGALIHFVNPNKANVSVRTFAVDKNGYFCVYCDKDKRWVLEITHLGYKIFKKILSQDQPLVNFGKIKLIPDTLKIDEVVVQVRREMYKQKGDTLMVYPQAFRYMEGDNLLEIFRQIPGAKVTEEGDVYIGKMKIEKGLVNGRMLFGDDVRTLMKSLDAKDASVMAIYDEVDEKDEILRGDNARKRKVVNVMTFQQFTSYLAGNMMLEGGLDKNKDIDGGRQERYCANGDIGFYREQQQIRLKGGIDNRNLIIWSPPSGYTRKWNAGAEVNSTINESNRYAVSYDYGNEYSTEESLSNINYFPTDQFQSQFSENFNYNENDEKNHRIKLEYNYLKQRKVNIDASCDIGIYKSADLSDYYSDTYRDDVLLTKTERVGHSDNNSVNISPAVSFTKNIGIGGLKVSVYSNINKSNGNEIRNDTTFTVGFKERTVLNITTKRPDWNIVPSVEYNVNFKKAGSFSFISKVKYENLSFYNVALNRITGDMDRSLSVDYTLSQTIVNEDVVYYFGNGKHSLNVNLAYTGTFMNRRDKLPVYDKVYRSFHAFLPAITYGYSFTKRTYDISLSTSQSVPSNSHMITVINDNNPMFLFAGNPDLKDSKTYIVSFTSYNRKQNIPRAISFGVDFSINHNSIVYSRMYFKNSTVLPQYDNYEAPAGATLTIPVNADDFLRTGANLSYKVRWDKIKSIVDFKLEYHYQNPQVGIEDRLVRTHEQISNFSANLVMNLSSKFRGEISNDTRYRWFENGNAQIDEGVNEVLKAKFRWDFLKRVYLTSSYTFEYLKGTYSKTVENHILNASMGCRVFKNRKGLVSFNAYNILDRTTNFVTSVNDQYVNNTWRQLSSSYFSLSFEYRFNNTK</sequence>
<dbReference type="AlphaFoldDB" id="A0A0C3MGR5"/>
<feature type="chain" id="PRO_5002166901" description="Outer membrane protein beta-barrel domain-containing protein" evidence="1">
    <location>
        <begin position="24"/>
        <end position="916"/>
    </location>
</feature>
<accession>A0A0C3MGR5</accession>
<dbReference type="EMBL" id="JPIU01000037">
    <property type="protein sequence ID" value="KIO45698.1"/>
    <property type="molecule type" value="Genomic_DNA"/>
</dbReference>
<evidence type="ECO:0000256" key="1">
    <source>
        <dbReference type="SAM" id="SignalP"/>
    </source>
</evidence>
<dbReference type="SUPFAM" id="SSF56935">
    <property type="entry name" value="Porins"/>
    <property type="match status" value="1"/>
</dbReference>